<reference evidence="5 6" key="1">
    <citation type="journal article" date="2012" name="Nucleic Acids Res.">
        <title>Sequencing of the smallest Apicomplexan genome from the human pathogen Babesia microti.</title>
        <authorList>
            <person name="Cornillot E."/>
            <person name="Hadj-Kaddour K."/>
            <person name="Dassouli A."/>
            <person name="Noel B."/>
            <person name="Ranwez V."/>
            <person name="Vacherie B."/>
            <person name="Augagneur Y."/>
            <person name="Bres V."/>
            <person name="Duclos A."/>
            <person name="Randazzo S."/>
            <person name="Carcy B."/>
            <person name="Debierre-Grockiego F."/>
            <person name="Delbecq S."/>
            <person name="Moubri-Menage K."/>
            <person name="Shams-Eldin H."/>
            <person name="Usmani-Brown S."/>
            <person name="Bringaud F."/>
            <person name="Wincker P."/>
            <person name="Vivares C.P."/>
            <person name="Schwarz R.T."/>
            <person name="Schetters T.P."/>
            <person name="Krause P.J."/>
            <person name="Gorenflot A."/>
            <person name="Berry V."/>
            <person name="Barbe V."/>
            <person name="Ben Mamoun C."/>
        </authorList>
    </citation>
    <scope>NUCLEOTIDE SEQUENCE [LARGE SCALE GENOMIC DNA]</scope>
    <source>
        <strain evidence="5 6">RI</strain>
    </source>
</reference>
<dbReference type="GO" id="GO:0003755">
    <property type="term" value="F:peptidyl-prolyl cis-trans isomerase activity"/>
    <property type="evidence" value="ECO:0007669"/>
    <property type="project" value="UniProtKB-UniRule"/>
</dbReference>
<evidence type="ECO:0000313" key="6">
    <source>
        <dbReference type="Proteomes" id="UP000002899"/>
    </source>
</evidence>
<dbReference type="PROSITE" id="PS50072">
    <property type="entry name" value="CSA_PPIASE_2"/>
    <property type="match status" value="1"/>
</dbReference>
<dbReference type="InterPro" id="IPR002130">
    <property type="entry name" value="Cyclophilin-type_PPIase_dom"/>
</dbReference>
<dbReference type="GeneID" id="24424439"/>
<evidence type="ECO:0000256" key="2">
    <source>
        <dbReference type="ARBA" id="ARBA00023235"/>
    </source>
</evidence>
<dbReference type="Pfam" id="PF00160">
    <property type="entry name" value="Pro_isomerase"/>
    <property type="match status" value="1"/>
</dbReference>
<dbReference type="InterPro" id="IPR044666">
    <property type="entry name" value="Cyclophilin_A-like"/>
</dbReference>
<comment type="function">
    <text evidence="3">PPIases accelerate the folding of proteins. It catalyzes the cis-trans isomerization of proline imidic peptide bonds in oligopeptides.</text>
</comment>
<evidence type="ECO:0000259" key="4">
    <source>
        <dbReference type="PROSITE" id="PS50072"/>
    </source>
</evidence>
<keyword evidence="1 3" id="KW-0697">Rotamase</keyword>
<dbReference type="EC" id="5.2.1.8" evidence="3"/>
<reference evidence="5 6" key="3">
    <citation type="journal article" date="2016" name="Sci. Rep.">
        <title>Genome-wide diversity and gene expression profiling of Babesia microti isolates identify polymorphic genes that mediate host-pathogen interactions.</title>
        <authorList>
            <person name="Silva J.C."/>
            <person name="Cornillot E."/>
            <person name="McCracken C."/>
            <person name="Usmani-Brown S."/>
            <person name="Dwivedi A."/>
            <person name="Ifeonu O.O."/>
            <person name="Crabtree J."/>
            <person name="Gotia H.T."/>
            <person name="Virji A.Z."/>
            <person name="Reynes C."/>
            <person name="Colinge J."/>
            <person name="Kumar V."/>
            <person name="Lawres L."/>
            <person name="Pazzi J.E."/>
            <person name="Pablo J.V."/>
            <person name="Hung C."/>
            <person name="Brancato J."/>
            <person name="Kumari P."/>
            <person name="Orvis J."/>
            <person name="Tretina K."/>
            <person name="Chibucos M."/>
            <person name="Ott S."/>
            <person name="Sadzewicz L."/>
            <person name="Sengamalay N."/>
            <person name="Shetty A.C."/>
            <person name="Su Q."/>
            <person name="Tallon L."/>
            <person name="Fraser C.M."/>
            <person name="Frutos R."/>
            <person name="Molina D.M."/>
            <person name="Krause P.J."/>
            <person name="Ben Mamoun C."/>
        </authorList>
    </citation>
    <scope>NUCLEOTIDE SEQUENCE [LARGE SCALE GENOMIC DNA]</scope>
    <source>
        <strain evidence="5 6">RI</strain>
    </source>
</reference>
<dbReference type="VEuPathDB" id="PiroplasmaDB:BMR1_02g03280"/>
<keyword evidence="2 3" id="KW-0413">Isomerase</keyword>
<comment type="similarity">
    <text evidence="3">Belongs to the cyclophilin-type PPIase family.</text>
</comment>
<protein>
    <recommendedName>
        <fullName evidence="3">Peptidyl-prolyl cis-trans isomerase</fullName>
        <shortName evidence="3">PPIase</shortName>
        <ecNumber evidence="3">5.2.1.8</ecNumber>
    </recommendedName>
</protein>
<evidence type="ECO:0000256" key="1">
    <source>
        <dbReference type="ARBA" id="ARBA00023110"/>
    </source>
</evidence>
<proteinExistence type="inferred from homology"/>
<dbReference type="Gene3D" id="2.40.100.10">
    <property type="entry name" value="Cyclophilin-like"/>
    <property type="match status" value="1"/>
</dbReference>
<evidence type="ECO:0000313" key="5">
    <source>
        <dbReference type="EMBL" id="SJK86097.1"/>
    </source>
</evidence>
<gene>
    <name evidence="5" type="ORF">BMR1_02g03280</name>
</gene>
<dbReference type="RefSeq" id="XP_021338293.1">
    <property type="nucleotide sequence ID" value="XM_021481677.1"/>
</dbReference>
<dbReference type="EMBL" id="FO082872">
    <property type="protein sequence ID" value="SJK86097.1"/>
    <property type="molecule type" value="Genomic_DNA"/>
</dbReference>
<dbReference type="KEGG" id="bmic:BMR1_02g03280"/>
<comment type="catalytic activity">
    <reaction evidence="3">
        <text>[protein]-peptidylproline (omega=180) = [protein]-peptidylproline (omega=0)</text>
        <dbReference type="Rhea" id="RHEA:16237"/>
        <dbReference type="Rhea" id="RHEA-COMP:10747"/>
        <dbReference type="Rhea" id="RHEA-COMP:10748"/>
        <dbReference type="ChEBI" id="CHEBI:83833"/>
        <dbReference type="ChEBI" id="CHEBI:83834"/>
        <dbReference type="EC" id="5.2.1.8"/>
    </reaction>
</comment>
<dbReference type="PANTHER" id="PTHR45625:SF4">
    <property type="entry name" value="PEPTIDYLPROLYL ISOMERASE DOMAIN AND WD REPEAT-CONTAINING PROTEIN 1"/>
    <property type="match status" value="1"/>
</dbReference>
<dbReference type="GO" id="GO:0071013">
    <property type="term" value="C:catalytic step 2 spliceosome"/>
    <property type="evidence" value="ECO:0007669"/>
    <property type="project" value="TreeGrafter"/>
</dbReference>
<accession>A0A1R4AAT5</accession>
<organism evidence="5 6">
    <name type="scientific">Babesia microti (strain RI)</name>
    <dbReference type="NCBI Taxonomy" id="1133968"/>
    <lineage>
        <taxon>Eukaryota</taxon>
        <taxon>Sar</taxon>
        <taxon>Alveolata</taxon>
        <taxon>Apicomplexa</taxon>
        <taxon>Aconoidasida</taxon>
        <taxon>Piroplasmida</taxon>
        <taxon>Babesiidae</taxon>
        <taxon>Babesia</taxon>
    </lineage>
</organism>
<dbReference type="SUPFAM" id="SSF50891">
    <property type="entry name" value="Cyclophilin-like"/>
    <property type="match status" value="1"/>
</dbReference>
<dbReference type="InterPro" id="IPR029000">
    <property type="entry name" value="Cyclophilin-like_dom_sf"/>
</dbReference>
<name>A0A1R4AAT5_BABMR</name>
<sequence>MFTLHDEERKVLEKNEIPISLSLDSDLVSRLKRFMDKGPSICPVATLSTTMGEFDIELYWHHAPRTCFNFYELCRTHYYNGITIHKVVRNAFIQSGDPTNTGRGGKSIYGETFPDELNPELKHTGAGVVSMVNAGPDTNTSQFIILLSPQPSFDGKFSIFGRVSRNLNVVAKIGNVRTTPKFNPIDTVKIVRASVPHIS</sequence>
<dbReference type="OrthoDB" id="271386at2759"/>
<feature type="domain" description="PPIase cyclophilin-type" evidence="4">
    <location>
        <begin position="41"/>
        <end position="195"/>
    </location>
</feature>
<dbReference type="PANTHER" id="PTHR45625">
    <property type="entry name" value="PEPTIDYL-PROLYL CIS-TRANS ISOMERASE-RELATED"/>
    <property type="match status" value="1"/>
</dbReference>
<evidence type="ECO:0000256" key="3">
    <source>
        <dbReference type="RuleBase" id="RU363019"/>
    </source>
</evidence>
<reference evidence="5 6" key="2">
    <citation type="journal article" date="2013" name="PLoS ONE">
        <title>Whole genome mapping and re-organization of the nuclear and mitochondrial genomes of Babesia microti isolates.</title>
        <authorList>
            <person name="Cornillot E."/>
            <person name="Dassouli A."/>
            <person name="Garg A."/>
            <person name="Pachikara N."/>
            <person name="Randazzo S."/>
            <person name="Depoix D."/>
            <person name="Carcy B."/>
            <person name="Delbecq S."/>
            <person name="Frutos R."/>
            <person name="Silva J.C."/>
            <person name="Sutton R."/>
            <person name="Krause P.J."/>
            <person name="Mamoun C.B."/>
        </authorList>
    </citation>
    <scope>NUCLEOTIDE SEQUENCE [LARGE SCALE GENOMIC DNA]</scope>
    <source>
        <strain evidence="5 6">RI</strain>
    </source>
</reference>
<keyword evidence="6" id="KW-1185">Reference proteome</keyword>
<dbReference type="AlphaFoldDB" id="A0A1R4AAT5"/>
<dbReference type="PRINTS" id="PR00153">
    <property type="entry name" value="CSAPPISMRASE"/>
</dbReference>
<dbReference type="Proteomes" id="UP000002899">
    <property type="component" value="Chromosome II"/>
</dbReference>